<feature type="transmembrane region" description="Helical" evidence="1">
    <location>
        <begin position="66"/>
        <end position="88"/>
    </location>
</feature>
<dbReference type="AlphaFoldDB" id="A0A6I1EJV8"/>
<organism evidence="2 3">
    <name type="scientific">Sutterella seckii</name>
    <dbReference type="NCBI Taxonomy" id="1944635"/>
    <lineage>
        <taxon>Bacteria</taxon>
        <taxon>Pseudomonadati</taxon>
        <taxon>Pseudomonadota</taxon>
        <taxon>Betaproteobacteria</taxon>
        <taxon>Burkholderiales</taxon>
        <taxon>Sutterellaceae</taxon>
        <taxon>Sutterella</taxon>
    </lineage>
</organism>
<evidence type="ECO:0000256" key="1">
    <source>
        <dbReference type="SAM" id="Phobius"/>
    </source>
</evidence>
<feature type="transmembrane region" description="Helical" evidence="1">
    <location>
        <begin position="94"/>
        <end position="111"/>
    </location>
</feature>
<reference evidence="2 3" key="1">
    <citation type="submission" date="2019-10" db="EMBL/GenBank/DDBJ databases">
        <title>Genome diversity of Sutterella seckii.</title>
        <authorList>
            <person name="Chaplin A.V."/>
            <person name="Sokolova S.R."/>
            <person name="Mosin K.A."/>
            <person name="Ivanova E.L."/>
            <person name="Kochetkova T.O."/>
            <person name="Goltsov A.Y."/>
            <person name="Trofimov D.Y."/>
            <person name="Efimov B.A."/>
        </authorList>
    </citation>
    <scope>NUCLEOTIDE SEQUENCE [LARGE SCALE GENOMIC DNA]</scope>
    <source>
        <strain evidence="2 3">ASD393</strain>
    </source>
</reference>
<keyword evidence="1" id="KW-1133">Transmembrane helix</keyword>
<dbReference type="RefSeq" id="WP_152158378.1">
    <property type="nucleotide sequence ID" value="NZ_WEHX01000036.1"/>
</dbReference>
<comment type="caution">
    <text evidence="2">The sequence shown here is derived from an EMBL/GenBank/DDBJ whole genome shotgun (WGS) entry which is preliminary data.</text>
</comment>
<dbReference type="OrthoDB" id="6443879at2"/>
<dbReference type="EMBL" id="WEHX01000036">
    <property type="protein sequence ID" value="KAB7660126.1"/>
    <property type="molecule type" value="Genomic_DNA"/>
</dbReference>
<keyword evidence="1" id="KW-0812">Transmembrane</keyword>
<evidence type="ECO:0000313" key="3">
    <source>
        <dbReference type="Proteomes" id="UP000430564"/>
    </source>
</evidence>
<keyword evidence="1" id="KW-0472">Membrane</keyword>
<feature type="transmembrane region" description="Helical" evidence="1">
    <location>
        <begin position="7"/>
        <end position="24"/>
    </location>
</feature>
<proteinExistence type="predicted"/>
<feature type="transmembrane region" description="Helical" evidence="1">
    <location>
        <begin position="123"/>
        <end position="144"/>
    </location>
</feature>
<dbReference type="Proteomes" id="UP000430564">
    <property type="component" value="Unassembled WGS sequence"/>
</dbReference>
<feature type="transmembrane region" description="Helical" evidence="1">
    <location>
        <begin position="36"/>
        <end position="54"/>
    </location>
</feature>
<gene>
    <name evidence="2" type="ORF">GBM95_06575</name>
</gene>
<name>A0A6I1EJV8_9BURK</name>
<sequence>MKKILNEMYDVLFILLVTGFYTWIANMQTGDPALGGSAIGALILVAITAAGVFISHLPVFNRLPMVFWVSILAVVLSLPQFPGSAVLLSYTKQIGFLPITTVVLAYCGLSLGKDMEGFKRLSWRIVPVALAVAAGSFICATALAEVMLHLEGIF</sequence>
<accession>A0A6I1EJV8</accession>
<protein>
    <submittedName>
        <fullName evidence="2">Uncharacterized protein</fullName>
    </submittedName>
</protein>
<evidence type="ECO:0000313" key="2">
    <source>
        <dbReference type="EMBL" id="KAB7660126.1"/>
    </source>
</evidence>